<dbReference type="STRING" id="361041.VW35_08630"/>
<comment type="caution">
    <text evidence="5">The sequence shown here is derived from an EMBL/GenBank/DDBJ whole genome shotgun (WGS) entry which is preliminary data.</text>
</comment>
<dbReference type="Gene3D" id="3.30.930.30">
    <property type="match status" value="1"/>
</dbReference>
<feature type="compositionally biased region" description="Acidic residues" evidence="3">
    <location>
        <begin position="598"/>
        <end position="607"/>
    </location>
</feature>
<gene>
    <name evidence="5" type="ORF">VW35_08630</name>
</gene>
<evidence type="ECO:0000256" key="2">
    <source>
        <dbReference type="ARBA" id="ARBA00022971"/>
    </source>
</evidence>
<proteinExistence type="inferred from homology"/>
<accession>A0A0F5LAE5</accession>
<evidence type="ECO:0000256" key="1">
    <source>
        <dbReference type="ARBA" id="ARBA00010873"/>
    </source>
</evidence>
<dbReference type="PATRIC" id="fig|361041.3.peg.1074"/>
<dbReference type="EMBL" id="LAJG01000015">
    <property type="protein sequence ID" value="KKB79255.1"/>
    <property type="molecule type" value="Genomic_DNA"/>
</dbReference>
<reference evidence="5 6" key="1">
    <citation type="submission" date="2015-03" db="EMBL/GenBank/DDBJ databases">
        <authorList>
            <person name="Hassan Y.I."/>
            <person name="Lepp D."/>
            <person name="Zhou T."/>
        </authorList>
    </citation>
    <scope>NUCLEOTIDE SEQUENCE [LARGE SCALE GENOMIC DNA]</scope>
    <source>
        <strain evidence="5 6">GH2-10</strain>
    </source>
</reference>
<evidence type="ECO:0000259" key="4">
    <source>
        <dbReference type="Pfam" id="PF03389"/>
    </source>
</evidence>
<comment type="similarity">
    <text evidence="1">Belongs to the MobA/MobL family.</text>
</comment>
<feature type="domain" description="MobA/MobL protein" evidence="4">
    <location>
        <begin position="11"/>
        <end position="143"/>
    </location>
</feature>
<sequence length="607" mass="66031">MLLPSGAAPFDSAIDLCNGIDMASTRKDAALGIELVLALPMPQEQSIEISRSMAESFIRDTIVEKHGLTAVVAVHAPHGSERGLGVESSLISAGDEDAFGTVIAMSNANLHAHVLLSPRQRTPHGWAKRRYTVLDPVNRNGKTFGRNWGRLWGTFQNAFFAAIGSELRVNPNPPVSLTTAPLRVVRGWRAKQRKINSGGDGRALLVNQNREDDNINAALKIDGALQSLKAPFTRSELQQFFLRYLPRPLALESSAAAFGLGGCIEISTPGVAGEWYASVSLVHHELAALGRAIMLAERFLGQRDVEDLVIEGYTQTTSTILADIFSGPDLVVVETENAAETLAADIAGLAKIVGLRPVSIANAAGHPTPPSIVIELAGLARKMVSDALIVLDDPDALVAAELSLVLAATVAGNNKIVMLRRADSDWPPLELVDLIAEHAPVLHWKPLDYSRPAIQIVKKRTIACPLTAIAFAPRTKPEAVNLGGWPRFGVDFDGRVVTSKSSIAVIMRMMATFPEELEWVFANNNKAADETLLQGRLEGWFAEEMRYPTFSEGLDAEHAAFDSVDVPFDQDDESVDFESSWEMDDLDEEWSEEHSVYDEPDLDEPEV</sequence>
<organism evidence="5 6">
    <name type="scientific">Devosia soli</name>
    <dbReference type="NCBI Taxonomy" id="361041"/>
    <lineage>
        <taxon>Bacteria</taxon>
        <taxon>Pseudomonadati</taxon>
        <taxon>Pseudomonadota</taxon>
        <taxon>Alphaproteobacteria</taxon>
        <taxon>Hyphomicrobiales</taxon>
        <taxon>Devosiaceae</taxon>
        <taxon>Devosia</taxon>
    </lineage>
</organism>
<evidence type="ECO:0000313" key="6">
    <source>
        <dbReference type="Proteomes" id="UP000033514"/>
    </source>
</evidence>
<dbReference type="Proteomes" id="UP000033514">
    <property type="component" value="Unassembled WGS sequence"/>
</dbReference>
<name>A0A0F5LAE5_9HYPH</name>
<keyword evidence="2" id="KW-0184">Conjugation</keyword>
<dbReference type="InterPro" id="IPR005053">
    <property type="entry name" value="MobA_MobL"/>
</dbReference>
<evidence type="ECO:0000256" key="3">
    <source>
        <dbReference type="SAM" id="MobiDB-lite"/>
    </source>
</evidence>
<keyword evidence="6" id="KW-1185">Reference proteome</keyword>
<dbReference type="Pfam" id="PF03389">
    <property type="entry name" value="MobA_MobL"/>
    <property type="match status" value="1"/>
</dbReference>
<dbReference type="AlphaFoldDB" id="A0A0F5LAE5"/>
<protein>
    <recommendedName>
        <fullName evidence="4">MobA/MobL protein domain-containing protein</fullName>
    </recommendedName>
</protein>
<feature type="compositionally biased region" description="Acidic residues" evidence="3">
    <location>
        <begin position="569"/>
        <end position="591"/>
    </location>
</feature>
<feature type="region of interest" description="Disordered" evidence="3">
    <location>
        <begin position="569"/>
        <end position="607"/>
    </location>
</feature>
<evidence type="ECO:0000313" key="5">
    <source>
        <dbReference type="EMBL" id="KKB79255.1"/>
    </source>
</evidence>